<protein>
    <submittedName>
        <fullName evidence="1">Uncharacterized protein</fullName>
    </submittedName>
</protein>
<comment type="caution">
    <text evidence="1">The sequence shown here is derived from an EMBL/GenBank/DDBJ whole genome shotgun (WGS) entry which is preliminary data.</text>
</comment>
<keyword evidence="2" id="KW-1185">Reference proteome</keyword>
<sequence length="142" mass="16698">MLKFRSGNTLQTLILHKVRKLFMTIEKQTYFRKRYCYTRGIDYCIIKYYGGWKNPVVEFVKLDRGTTSKFEENFAQSEQELKKVIKWTRNDVFFNRLAASELSFSAKEKNYKNMPSFFLFAVEYSGTVNPTTAVINPALNTV</sequence>
<evidence type="ECO:0000313" key="2">
    <source>
        <dbReference type="Proteomes" id="UP000789390"/>
    </source>
</evidence>
<dbReference type="EMBL" id="CAKKLH010000002">
    <property type="protein sequence ID" value="CAH0098523.1"/>
    <property type="molecule type" value="Genomic_DNA"/>
</dbReference>
<reference evidence="1" key="1">
    <citation type="submission" date="2021-11" db="EMBL/GenBank/DDBJ databases">
        <authorList>
            <person name="Schell T."/>
        </authorList>
    </citation>
    <scope>NUCLEOTIDE SEQUENCE</scope>
    <source>
        <strain evidence="1">M5</strain>
    </source>
</reference>
<organism evidence="1 2">
    <name type="scientific">Daphnia galeata</name>
    <dbReference type="NCBI Taxonomy" id="27404"/>
    <lineage>
        <taxon>Eukaryota</taxon>
        <taxon>Metazoa</taxon>
        <taxon>Ecdysozoa</taxon>
        <taxon>Arthropoda</taxon>
        <taxon>Crustacea</taxon>
        <taxon>Branchiopoda</taxon>
        <taxon>Diplostraca</taxon>
        <taxon>Cladocera</taxon>
        <taxon>Anomopoda</taxon>
        <taxon>Daphniidae</taxon>
        <taxon>Daphnia</taxon>
    </lineage>
</organism>
<accession>A0A8J2WEF2</accession>
<name>A0A8J2WEF2_9CRUS</name>
<evidence type="ECO:0000313" key="1">
    <source>
        <dbReference type="EMBL" id="CAH0098523.1"/>
    </source>
</evidence>
<dbReference type="AlphaFoldDB" id="A0A8J2WEF2"/>
<proteinExistence type="predicted"/>
<dbReference type="Proteomes" id="UP000789390">
    <property type="component" value="Unassembled WGS sequence"/>
</dbReference>
<gene>
    <name evidence="1" type="ORF">DGAL_LOCUS606</name>
</gene>